<dbReference type="PANTHER" id="PTHR14865:SF2">
    <property type="entry name" value="CST COMPLEX SUBUNIT CTC1"/>
    <property type="match status" value="1"/>
</dbReference>
<dbReference type="GO" id="GO:1990879">
    <property type="term" value="C:CST complex"/>
    <property type="evidence" value="ECO:0007669"/>
    <property type="project" value="TreeGrafter"/>
</dbReference>
<keyword evidence="5" id="KW-0158">Chromosome</keyword>
<evidence type="ECO:0000256" key="8">
    <source>
        <dbReference type="ARBA" id="ARBA00023242"/>
    </source>
</evidence>
<dbReference type="PANTHER" id="PTHR14865">
    <property type="entry name" value="CST COMPLEX SUBUNIT CTC1"/>
    <property type="match status" value="1"/>
</dbReference>
<dbReference type="GO" id="GO:0003697">
    <property type="term" value="F:single-stranded DNA binding"/>
    <property type="evidence" value="ECO:0007669"/>
    <property type="project" value="TreeGrafter"/>
</dbReference>
<evidence type="ECO:0000313" key="9">
    <source>
        <dbReference type="EMBL" id="KAG6503143.1"/>
    </source>
</evidence>
<proteinExistence type="inferred from homology"/>
<name>A0A8J5GKH0_ZINOF</name>
<dbReference type="EMBL" id="JACMSC010000010">
    <property type="protein sequence ID" value="KAG6503143.1"/>
    <property type="molecule type" value="Genomic_DNA"/>
</dbReference>
<dbReference type="GO" id="GO:0045740">
    <property type="term" value="P:positive regulation of DNA replication"/>
    <property type="evidence" value="ECO:0007669"/>
    <property type="project" value="TreeGrafter"/>
</dbReference>
<organism evidence="9 10">
    <name type="scientific">Zingiber officinale</name>
    <name type="common">Ginger</name>
    <name type="synonym">Amomum zingiber</name>
    <dbReference type="NCBI Taxonomy" id="94328"/>
    <lineage>
        <taxon>Eukaryota</taxon>
        <taxon>Viridiplantae</taxon>
        <taxon>Streptophyta</taxon>
        <taxon>Embryophyta</taxon>
        <taxon>Tracheophyta</taxon>
        <taxon>Spermatophyta</taxon>
        <taxon>Magnoliopsida</taxon>
        <taxon>Liliopsida</taxon>
        <taxon>Zingiberales</taxon>
        <taxon>Zingiberaceae</taxon>
        <taxon>Zingiber</taxon>
    </lineage>
</organism>
<dbReference type="AlphaFoldDB" id="A0A8J5GKH0"/>
<evidence type="ECO:0000256" key="4">
    <source>
        <dbReference type="ARBA" id="ARBA00016175"/>
    </source>
</evidence>
<reference evidence="9 10" key="1">
    <citation type="submission" date="2020-08" db="EMBL/GenBank/DDBJ databases">
        <title>Plant Genome Project.</title>
        <authorList>
            <person name="Zhang R.-G."/>
        </authorList>
    </citation>
    <scope>NUCLEOTIDE SEQUENCE [LARGE SCALE GENOMIC DNA]</scope>
    <source>
        <tissue evidence="9">Rhizome</tissue>
    </source>
</reference>
<dbReference type="GO" id="GO:0042162">
    <property type="term" value="F:telomeric DNA binding"/>
    <property type="evidence" value="ECO:0007669"/>
    <property type="project" value="TreeGrafter"/>
</dbReference>
<keyword evidence="10" id="KW-1185">Reference proteome</keyword>
<comment type="caution">
    <text evidence="9">The sequence shown here is derived from an EMBL/GenBank/DDBJ whole genome shotgun (WGS) entry which is preliminary data.</text>
</comment>
<evidence type="ECO:0000256" key="1">
    <source>
        <dbReference type="ARBA" id="ARBA00004123"/>
    </source>
</evidence>
<evidence type="ECO:0000256" key="7">
    <source>
        <dbReference type="ARBA" id="ARBA00023125"/>
    </source>
</evidence>
<dbReference type="GO" id="GO:0010833">
    <property type="term" value="P:telomere maintenance via telomere lengthening"/>
    <property type="evidence" value="ECO:0007669"/>
    <property type="project" value="TreeGrafter"/>
</dbReference>
<accession>A0A8J5GKH0</accession>
<protein>
    <recommendedName>
        <fullName evidence="4">CST complex subunit CTC1</fullName>
    </recommendedName>
</protein>
<comment type="subcellular location">
    <subcellularLocation>
        <location evidence="2">Chromosome</location>
        <location evidence="2">Telomere</location>
    </subcellularLocation>
    <subcellularLocation>
        <location evidence="1">Nucleus</location>
    </subcellularLocation>
</comment>
<keyword evidence="7" id="KW-0238">DNA-binding</keyword>
<evidence type="ECO:0000256" key="3">
    <source>
        <dbReference type="ARBA" id="ARBA00006332"/>
    </source>
</evidence>
<comment type="similarity">
    <text evidence="3">Belongs to the CTC1 family.</text>
</comment>
<dbReference type="InterPro" id="IPR042617">
    <property type="entry name" value="CTC1-like"/>
</dbReference>
<evidence type="ECO:0000256" key="2">
    <source>
        <dbReference type="ARBA" id="ARBA00004574"/>
    </source>
</evidence>
<evidence type="ECO:0000313" key="10">
    <source>
        <dbReference type="Proteomes" id="UP000734854"/>
    </source>
</evidence>
<evidence type="ECO:0000256" key="6">
    <source>
        <dbReference type="ARBA" id="ARBA00022895"/>
    </source>
</evidence>
<keyword evidence="8" id="KW-0539">Nucleus</keyword>
<evidence type="ECO:0000256" key="5">
    <source>
        <dbReference type="ARBA" id="ARBA00022454"/>
    </source>
</evidence>
<sequence length="1165" mass="131428">MPTPPVDAELPGSATRLQAQRRIVPFASLSWSKDVSLFAITIIQPSTIGVAATRGSSDRTEPIVTGHRCRQHLPAKPDNSKLLLPTRHCRQSRLSATVGFCRRWCRISWLLPLPDFEAVVLAGAVGILWLPVILWTAGRRQRLPLSGCKFSSCLQSGLFTNFCKHGRCSYQMENLSFLKLVIPISNLKSWCEVSWISLLAQKHNDNNQFGESPYFEQLYHREPLGNDMIRRIFSSDDMSFVLVGMLKVSPYSGRLQLTDATGSIDAVVPDLPLDVNFQAVYEVKDYKLVIEGSSKKIYMQQQYLDEPLSCRTIFQHFSPRASSQLVVYVHFYLKKSTCMHFFQFSTYMDNSDSLKCNSGEMFHLLYVTHKFPAYHSLHEDVSLSNSSGLFAEAFMSPYNLIPYVTSELDQFAEIFLTNLDKKSDCIDNFLRENYRSSQIPCLLVLSRSNSQSFQFPFYLHCARGFKDNGMLHNHSDSKILLEFSSNNLDKYQMLRVGSYYLLKCSGKGLDCKSKACKHITQVKPLVISESIIWRLSILFDEAKHQNGQSQHVCSCVSSVRNDKCLTENFCQPGQTFLHLNDETHGLSDVHLHMYSEAINQLEELESLLKSFHSIFPSLDKITTVSSCIQQMMAQAALTSGILIPANELPQGNLLSLSGNIESISIYDFKPKCACSSFTVCEHWSTCEVCMLVNDDCHMVRIRGSISRYAYPIGLGHAVNATFHKVLLTQNSSQTKELMLTPMSFIVVNTVKEICPLVNVEGLIQESRWNIPYEVFINTKSSSRLISNVLQCTDSDLIHLNCRVIKQQQVVCIITLVLENQTHGPVMSQPVGYPKITTASIPLLGFLVEDGSSLCYCWADYGRAETLLRLHESSQMIFSSGKIVRGPEKKYSQRTTEYLLYEMLKKHQKIIVRNHGAAPDLSCVDLSFLIDSDQVFSKAEEKLLRSIINNACHAPTTLVNSLTLPVVIIFPNINLLTIAEALKDIQYDLKLIIEQTKKGVQTTSIPDDLVEKLKNLSLGTTDKPKEDRMAHAFRPGYTTLVGQKWNGLRSRLLTAIGCHIIGEERSCLVHKLQQSPGMRSEKATAMRKEIKGFSFVPESIAGITMNSTSAFDGRMEFLEHRQTLQSLPYLWVKEVVPIDSRQEAYGRTYTLSGRMRQEAGDVHLSI</sequence>
<keyword evidence="6" id="KW-0779">Telomere</keyword>
<dbReference type="Proteomes" id="UP000734854">
    <property type="component" value="Unassembled WGS sequence"/>
</dbReference>
<gene>
    <name evidence="9" type="ORF">ZIOFF_035433</name>
</gene>